<dbReference type="PANTHER" id="PTHR43537">
    <property type="entry name" value="TRANSCRIPTIONAL REGULATOR, GNTR FAMILY"/>
    <property type="match status" value="1"/>
</dbReference>
<dbReference type="RefSeq" id="WP_149390571.1">
    <property type="nucleotide sequence ID" value="NZ_SMRS01000004.1"/>
</dbReference>
<dbReference type="InterPro" id="IPR036390">
    <property type="entry name" value="WH_DNA-bd_sf"/>
</dbReference>
<proteinExistence type="predicted"/>
<evidence type="ECO:0000256" key="4">
    <source>
        <dbReference type="ARBA" id="ARBA00023163"/>
    </source>
</evidence>
<gene>
    <name evidence="8" type="ORF">E1H14_06095</name>
</gene>
<organism evidence="8 9">
    <name type="scientific">Nitrincola tapanii</name>
    <dbReference type="NCBI Taxonomy" id="1708751"/>
    <lineage>
        <taxon>Bacteria</taxon>
        <taxon>Pseudomonadati</taxon>
        <taxon>Pseudomonadota</taxon>
        <taxon>Gammaproteobacteria</taxon>
        <taxon>Oceanospirillales</taxon>
        <taxon>Oceanospirillaceae</taxon>
        <taxon>Nitrincola</taxon>
    </lineage>
</organism>
<dbReference type="SMART" id="SM00345">
    <property type="entry name" value="HTH_GNTR"/>
    <property type="match status" value="1"/>
</dbReference>
<dbReference type="SUPFAM" id="SSF48008">
    <property type="entry name" value="GntR ligand-binding domain-like"/>
    <property type="match status" value="1"/>
</dbReference>
<evidence type="ECO:0000256" key="2">
    <source>
        <dbReference type="ARBA" id="ARBA00023015"/>
    </source>
</evidence>
<dbReference type="GO" id="GO:0003677">
    <property type="term" value="F:DNA binding"/>
    <property type="evidence" value="ECO:0007669"/>
    <property type="project" value="UniProtKB-KW"/>
</dbReference>
<evidence type="ECO:0000313" key="8">
    <source>
        <dbReference type="EMBL" id="KAA0874991.1"/>
    </source>
</evidence>
<dbReference type="PRINTS" id="PR00035">
    <property type="entry name" value="HTHGNTR"/>
</dbReference>
<feature type="domain" description="HTH gntR-type" evidence="7">
    <location>
        <begin position="13"/>
        <end position="81"/>
    </location>
</feature>
<evidence type="ECO:0000256" key="6">
    <source>
        <dbReference type="ARBA" id="ARBA00039592"/>
    </source>
</evidence>
<dbReference type="InterPro" id="IPR036388">
    <property type="entry name" value="WH-like_DNA-bd_sf"/>
</dbReference>
<dbReference type="InterPro" id="IPR011711">
    <property type="entry name" value="GntR_C"/>
</dbReference>
<evidence type="ECO:0000256" key="3">
    <source>
        <dbReference type="ARBA" id="ARBA00023125"/>
    </source>
</evidence>
<comment type="function">
    <text evidence="5">Transcriptional repressor for the pyruvate dehydrogenase complex genes aceEF and lpd.</text>
</comment>
<dbReference type="GO" id="GO:0003700">
    <property type="term" value="F:DNA-binding transcription factor activity"/>
    <property type="evidence" value="ECO:0007669"/>
    <property type="project" value="InterPro"/>
</dbReference>
<dbReference type="Gene3D" id="1.20.120.530">
    <property type="entry name" value="GntR ligand-binding domain-like"/>
    <property type="match status" value="1"/>
</dbReference>
<keyword evidence="9" id="KW-1185">Reference proteome</keyword>
<keyword evidence="4" id="KW-0804">Transcription</keyword>
<dbReference type="InterPro" id="IPR008920">
    <property type="entry name" value="TF_FadR/GntR_C"/>
</dbReference>
<dbReference type="Proteomes" id="UP000325302">
    <property type="component" value="Unassembled WGS sequence"/>
</dbReference>
<keyword evidence="2" id="KW-0805">Transcription regulation</keyword>
<evidence type="ECO:0000256" key="1">
    <source>
        <dbReference type="ARBA" id="ARBA00022491"/>
    </source>
</evidence>
<dbReference type="Pfam" id="PF07729">
    <property type="entry name" value="FCD"/>
    <property type="match status" value="1"/>
</dbReference>
<dbReference type="SMART" id="SM00895">
    <property type="entry name" value="FCD"/>
    <property type="match status" value="1"/>
</dbReference>
<reference evidence="8 9" key="1">
    <citation type="submission" date="2019-03" db="EMBL/GenBank/DDBJ databases">
        <title>Nitrincola sp. nov. isolated from an Indian soda lake.</title>
        <authorList>
            <person name="Joshi A."/>
            <person name="Thite S.V."/>
            <person name="Joseph N."/>
            <person name="Dhotre D."/>
            <person name="Moorthy M."/>
            <person name="Shouche Y.S."/>
        </authorList>
    </citation>
    <scope>NUCLEOTIDE SEQUENCE [LARGE SCALE GENOMIC DNA]</scope>
    <source>
        <strain evidence="8 9">MEB193</strain>
    </source>
</reference>
<dbReference type="InterPro" id="IPR000524">
    <property type="entry name" value="Tscrpt_reg_HTH_GntR"/>
</dbReference>
<dbReference type="AlphaFoldDB" id="A0A5A9W622"/>
<dbReference type="Pfam" id="PF00392">
    <property type="entry name" value="GntR"/>
    <property type="match status" value="1"/>
</dbReference>
<sequence>MPLNFANFSPQDQGLSQALTQFLQQQILFGHLVPGELLPSQRHLSAALQISRASVREALQQLEQQGVITTRPGGRSQVNNLLSQSWQLGRSGMGSSAQSTLQMLEVRAFLEGESAYYAALRATPEERQALALEYEAMRERSQGQSTLAKAKADLRFHLMIANASHHLLIISFSQLFYEQFFSLIHATLSITLKRYGRYPDGIAAQHEKIHRAIQQGEAQIAREVAREHILYTRGLIEAALKAGPQ</sequence>
<evidence type="ECO:0000259" key="7">
    <source>
        <dbReference type="PROSITE" id="PS50949"/>
    </source>
</evidence>
<protein>
    <recommendedName>
        <fullName evidence="6">Pyruvate dehydrogenase complex repressor</fullName>
    </recommendedName>
</protein>
<accession>A0A5A9W622</accession>
<dbReference type="EMBL" id="SMRS01000004">
    <property type="protein sequence ID" value="KAA0874991.1"/>
    <property type="molecule type" value="Genomic_DNA"/>
</dbReference>
<dbReference type="Gene3D" id="1.10.10.10">
    <property type="entry name" value="Winged helix-like DNA-binding domain superfamily/Winged helix DNA-binding domain"/>
    <property type="match status" value="1"/>
</dbReference>
<dbReference type="PANTHER" id="PTHR43537:SF34">
    <property type="entry name" value="PYRUVATE DEHYDROGENASE COMPLEX REPRESSOR"/>
    <property type="match status" value="1"/>
</dbReference>
<keyword evidence="1" id="KW-0678">Repressor</keyword>
<name>A0A5A9W622_9GAMM</name>
<dbReference type="PROSITE" id="PS50949">
    <property type="entry name" value="HTH_GNTR"/>
    <property type="match status" value="1"/>
</dbReference>
<evidence type="ECO:0000256" key="5">
    <source>
        <dbReference type="ARBA" id="ARBA00037357"/>
    </source>
</evidence>
<comment type="caution">
    <text evidence="8">The sequence shown here is derived from an EMBL/GenBank/DDBJ whole genome shotgun (WGS) entry which is preliminary data.</text>
</comment>
<evidence type="ECO:0000313" key="9">
    <source>
        <dbReference type="Proteomes" id="UP000325302"/>
    </source>
</evidence>
<dbReference type="OrthoDB" id="5450856at2"/>
<keyword evidence="3" id="KW-0238">DNA-binding</keyword>
<dbReference type="CDD" id="cd07377">
    <property type="entry name" value="WHTH_GntR"/>
    <property type="match status" value="1"/>
</dbReference>
<dbReference type="SUPFAM" id="SSF46785">
    <property type="entry name" value="Winged helix' DNA-binding domain"/>
    <property type="match status" value="1"/>
</dbReference>